<organism evidence="1 2">
    <name type="scientific">Caligus rogercresseyi</name>
    <name type="common">Sea louse</name>
    <dbReference type="NCBI Taxonomy" id="217165"/>
    <lineage>
        <taxon>Eukaryota</taxon>
        <taxon>Metazoa</taxon>
        <taxon>Ecdysozoa</taxon>
        <taxon>Arthropoda</taxon>
        <taxon>Crustacea</taxon>
        <taxon>Multicrustacea</taxon>
        <taxon>Hexanauplia</taxon>
        <taxon>Copepoda</taxon>
        <taxon>Siphonostomatoida</taxon>
        <taxon>Caligidae</taxon>
        <taxon>Caligus</taxon>
    </lineage>
</organism>
<name>A0A7T8K7Q7_CALRO</name>
<dbReference type="EMBL" id="CP045895">
    <property type="protein sequence ID" value="QQP49343.1"/>
    <property type="molecule type" value="Genomic_DNA"/>
</dbReference>
<evidence type="ECO:0000313" key="1">
    <source>
        <dbReference type="EMBL" id="QQP49343.1"/>
    </source>
</evidence>
<dbReference type="AlphaFoldDB" id="A0A7T8K7Q7"/>
<dbReference type="OrthoDB" id="6617942at2759"/>
<accession>A0A7T8K7Q7</accession>
<dbReference type="PANTHER" id="PTHR46409:SF1">
    <property type="entry name" value="HTH PSQ-TYPE DOMAIN-CONTAINING PROTEIN"/>
    <property type="match status" value="1"/>
</dbReference>
<proteinExistence type="predicted"/>
<evidence type="ECO:0000313" key="2">
    <source>
        <dbReference type="Proteomes" id="UP000595437"/>
    </source>
</evidence>
<sequence>VGCDGTAVNTGHKGGIIRLLEQKLNTPLQRVICMLHFNELPFKKLFEFYNGKSTGPNTFRGKLGMLISNFTNITEPIKYRPIKGCVPDVDESFKKKLSRDQKYFLEICLNVQNGPDSITTAFLKKHPGTIHNARWITTASNVLRLYIQTRNPPKELTRLVVMILNIYGPTFVNIKRKPHIKYASHHYFFALHQGRQHLTKEERDVVESSFKINSFSAHPEVILLGALFDPDKNIRRTAVDIIIKDREKRKIGSVRQYIRPTKYLNFNAKSYLELVDLSTIPNSFLTEPPLTFNIKNEEFLKCIEGDLLDIPDIPCHSQNVERFVASTTKEAKKHLTKEQGTKD</sequence>
<keyword evidence="2" id="KW-1185">Reference proteome</keyword>
<gene>
    <name evidence="1" type="ORF">FKW44_009978</name>
</gene>
<feature type="non-terminal residue" evidence="1">
    <location>
        <position position="1"/>
    </location>
</feature>
<protein>
    <submittedName>
        <fullName evidence="1">Uncharacterized protein</fullName>
    </submittedName>
</protein>
<reference evidence="2" key="1">
    <citation type="submission" date="2021-01" db="EMBL/GenBank/DDBJ databases">
        <title>Caligus Genome Assembly.</title>
        <authorList>
            <person name="Gallardo-Escarate C."/>
        </authorList>
    </citation>
    <scope>NUCLEOTIDE SEQUENCE [LARGE SCALE GENOMIC DNA]</scope>
</reference>
<dbReference type="PANTHER" id="PTHR46409">
    <property type="entry name" value="HTH PSQ-TYPE DOMAIN-CONTAINING PROTEIN"/>
    <property type="match status" value="1"/>
</dbReference>
<dbReference type="Proteomes" id="UP000595437">
    <property type="component" value="Chromosome 6"/>
</dbReference>